<dbReference type="InterPro" id="IPR027417">
    <property type="entry name" value="P-loop_NTPase"/>
</dbReference>
<dbReference type="GO" id="GO:0005524">
    <property type="term" value="F:ATP binding"/>
    <property type="evidence" value="ECO:0007669"/>
    <property type="project" value="UniProtKB-KW"/>
</dbReference>
<keyword evidence="2" id="KW-0547">Nucleotide-binding</keyword>
<evidence type="ECO:0000256" key="2">
    <source>
        <dbReference type="ARBA" id="ARBA00022741"/>
    </source>
</evidence>
<protein>
    <submittedName>
        <fullName evidence="6">Putative sporulation protein K-like protein</fullName>
    </submittedName>
</protein>
<dbReference type="Proteomes" id="UP000035721">
    <property type="component" value="Unassembled WGS sequence"/>
</dbReference>
<dbReference type="Gene3D" id="1.10.8.60">
    <property type="match status" value="1"/>
</dbReference>
<dbReference type="CDD" id="cd00009">
    <property type="entry name" value="AAA"/>
    <property type="match status" value="1"/>
</dbReference>
<dbReference type="SMART" id="SM00382">
    <property type="entry name" value="AAA"/>
    <property type="match status" value="1"/>
</dbReference>
<feature type="domain" description="AAA+ ATPase" evidence="5">
    <location>
        <begin position="302"/>
        <end position="437"/>
    </location>
</feature>
<evidence type="ECO:0000256" key="4">
    <source>
        <dbReference type="SAM" id="MobiDB-lite"/>
    </source>
</evidence>
<feature type="compositionally biased region" description="Pro residues" evidence="4">
    <location>
        <begin position="54"/>
        <end position="64"/>
    </location>
</feature>
<evidence type="ECO:0000259" key="5">
    <source>
        <dbReference type="SMART" id="SM00382"/>
    </source>
</evidence>
<dbReference type="PRINTS" id="PR00819">
    <property type="entry name" value="CBXCFQXSUPER"/>
</dbReference>
<dbReference type="InterPro" id="IPR003593">
    <property type="entry name" value="AAA+_ATPase"/>
</dbReference>
<dbReference type="GO" id="GO:0016887">
    <property type="term" value="F:ATP hydrolysis activity"/>
    <property type="evidence" value="ECO:0007669"/>
    <property type="project" value="InterPro"/>
</dbReference>
<accession>A0A077M3J3</accession>
<dbReference type="Gene3D" id="3.40.50.300">
    <property type="entry name" value="P-loop containing nucleotide triphosphate hydrolases"/>
    <property type="match status" value="1"/>
</dbReference>
<feature type="region of interest" description="Disordered" evidence="4">
    <location>
        <begin position="51"/>
        <end position="115"/>
    </location>
</feature>
<reference evidence="6 7" key="1">
    <citation type="journal article" date="2013" name="ISME J.">
        <title>A metabolic model for members of the genus Tetrasphaera involved in enhanced biological phosphorus removal.</title>
        <authorList>
            <person name="Kristiansen R."/>
            <person name="Nguyen H.T.T."/>
            <person name="Saunders A.M."/>
            <person name="Nielsen J.L."/>
            <person name="Wimmer R."/>
            <person name="Le V.Q."/>
            <person name="McIlroy S.J."/>
            <person name="Petrovski S."/>
            <person name="Seviour R.J."/>
            <person name="Calteau A."/>
            <person name="Nielsen K.L."/>
            <person name="Nielsen P.H."/>
        </authorList>
    </citation>
    <scope>NUCLEOTIDE SEQUENCE [LARGE SCALE GENOMIC DNA]</scope>
    <source>
        <strain evidence="6 7">T1-X7</strain>
    </source>
</reference>
<dbReference type="FunFam" id="3.40.50.300:FF:000216">
    <property type="entry name" value="Type VII secretion ATPase EccA"/>
    <property type="match status" value="1"/>
</dbReference>
<name>A0A077M3J3_9MICO</name>
<organism evidence="6 7">
    <name type="scientific">Nostocoides japonicum T1-X7</name>
    <dbReference type="NCBI Taxonomy" id="1194083"/>
    <lineage>
        <taxon>Bacteria</taxon>
        <taxon>Bacillati</taxon>
        <taxon>Actinomycetota</taxon>
        <taxon>Actinomycetes</taxon>
        <taxon>Micrococcales</taxon>
        <taxon>Intrasporangiaceae</taxon>
        <taxon>Nostocoides</taxon>
    </lineage>
</organism>
<comment type="similarity">
    <text evidence="1">Belongs to the CbxX/CfxQ family.</text>
</comment>
<feature type="region of interest" description="Disordered" evidence="4">
    <location>
        <begin position="131"/>
        <end position="254"/>
    </location>
</feature>
<gene>
    <name evidence="6" type="ORF">BN12_3330001</name>
</gene>
<dbReference type="InterPro" id="IPR000641">
    <property type="entry name" value="CbxX/CfxQ"/>
</dbReference>
<evidence type="ECO:0000313" key="7">
    <source>
        <dbReference type="Proteomes" id="UP000035721"/>
    </source>
</evidence>
<dbReference type="SUPFAM" id="SSF52540">
    <property type="entry name" value="P-loop containing nucleoside triphosphate hydrolases"/>
    <property type="match status" value="1"/>
</dbReference>
<evidence type="ECO:0000256" key="1">
    <source>
        <dbReference type="ARBA" id="ARBA00010378"/>
    </source>
</evidence>
<comment type="caution">
    <text evidence="6">The sequence shown here is derived from an EMBL/GenBank/DDBJ whole genome shotgun (WGS) entry which is preliminary data.</text>
</comment>
<dbReference type="EMBL" id="CAJB01000261">
    <property type="protein sequence ID" value="CCH78739.1"/>
    <property type="molecule type" value="Genomic_DNA"/>
</dbReference>
<feature type="region of interest" description="Disordered" evidence="4">
    <location>
        <begin position="513"/>
        <end position="622"/>
    </location>
</feature>
<dbReference type="InterPro" id="IPR003959">
    <property type="entry name" value="ATPase_AAA_core"/>
</dbReference>
<dbReference type="InterPro" id="IPR041627">
    <property type="entry name" value="AAA_lid_6"/>
</dbReference>
<dbReference type="AlphaFoldDB" id="A0A077M3J3"/>
<dbReference type="PANTHER" id="PTHR43392">
    <property type="entry name" value="AAA-TYPE ATPASE FAMILY PROTEIN / ANKYRIN REPEAT FAMILY PROTEIN"/>
    <property type="match status" value="1"/>
</dbReference>
<sequence>MRALAAAGSPEATAYARSLALVCTAAAGLGTPTTQTVGNASAAAAAQLGAFGSPTPPGAPPPGADLPIGASAPPMSGADLPIGASAPPVSGADLPIGASAPPASGPTSTTEEVTRQVRRLWDDVTSRLAALRAGPDGPVRGADPSGGSPLDLGPDADPWAPGAFGDLTSPAPSPRHGSTIEPSGRPHRTGTPGGSPPTDPDASAYPRASREIGTLSAEPGDSEDGGSAVGADGGSVDGVGAGAGAADGRGDDAEPERSVEELLAELDALTGLAAVKAEIHRQVALLTVEAKRAAAGLRTPDLTRHLVFTGNPGTGKTTVARLVSGIYRALGLLSRGQLVEVDRSELVAGYLGQTAMKTAEIVEKAAGGVLFVDEAYSLAGDQYGTEAVDTLVKEMEDRRDDLVVIVAGYPLPMELFVAQNPGLASRFRTTIEFADYTDDELVAIFRGIAEAADYDVGEAVEQRFRELLSGVVRDAAFGNGRYARNVFEGAVAHHAWRLRDVADPTVEQLRALEPADLVAPDDTEQSVRPSPDTPSDDAGTALGDPGPDAALDEPRPSPAFNEVGPGEPADGSGAGAPGRGAEPGKPTAEPGSPGAPGGSADDGVPVGPAIGDDGASGEGGTP</sequence>
<dbReference type="Pfam" id="PF00004">
    <property type="entry name" value="AAA"/>
    <property type="match status" value="1"/>
</dbReference>
<dbReference type="InterPro" id="IPR050773">
    <property type="entry name" value="CbxX/CfxQ_RuBisCO_ESX"/>
</dbReference>
<dbReference type="PANTHER" id="PTHR43392:SF2">
    <property type="entry name" value="AAA-TYPE ATPASE FAMILY PROTEIN _ ANKYRIN REPEAT FAMILY PROTEIN"/>
    <property type="match status" value="1"/>
</dbReference>
<proteinExistence type="inferred from homology"/>
<feature type="compositionally biased region" description="Gly residues" evidence="4">
    <location>
        <begin position="227"/>
        <end position="247"/>
    </location>
</feature>
<evidence type="ECO:0000313" key="6">
    <source>
        <dbReference type="EMBL" id="CCH78739.1"/>
    </source>
</evidence>
<feature type="compositionally biased region" description="Low complexity" evidence="4">
    <location>
        <begin position="97"/>
        <end position="110"/>
    </location>
</feature>
<dbReference type="Pfam" id="PF17866">
    <property type="entry name" value="AAA_lid_6"/>
    <property type="match status" value="1"/>
</dbReference>
<keyword evidence="7" id="KW-1185">Reference proteome</keyword>
<evidence type="ECO:0000256" key="3">
    <source>
        <dbReference type="ARBA" id="ARBA00022840"/>
    </source>
</evidence>
<keyword evidence="3" id="KW-0067">ATP-binding</keyword>
<dbReference type="STRING" id="1194083.BN12_3330001"/>